<dbReference type="AlphaFoldDB" id="A0AAW2HMC5"/>
<comment type="subcellular location">
    <subcellularLocation>
        <location evidence="1">Cell junction</location>
        <location evidence="1">Focal adhesion</location>
    </subcellularLocation>
    <subcellularLocation>
        <location evidence="2">Cytoplasm</location>
    </subcellularLocation>
</comment>
<accession>A0AAW2HMC5</accession>
<dbReference type="FunFam" id="1.20.120.830:FF:000001">
    <property type="entry name" value="BCAR1 scaffold protein, Cas family member"/>
    <property type="match status" value="1"/>
</dbReference>
<evidence type="ECO:0000256" key="5">
    <source>
        <dbReference type="ARBA" id="ARBA00022490"/>
    </source>
</evidence>
<dbReference type="CDD" id="cd11844">
    <property type="entry name" value="SH3_CAS"/>
    <property type="match status" value="1"/>
</dbReference>
<evidence type="ECO:0000256" key="8">
    <source>
        <dbReference type="ARBA" id="ARBA00022949"/>
    </source>
</evidence>
<reference evidence="12" key="1">
    <citation type="journal article" date="2024" name="Gigascience">
        <title>Chromosome-level genome of the poultry shaft louse Menopon gallinae provides insight into the host-switching and adaptive evolution of parasitic lice.</title>
        <authorList>
            <person name="Xu Y."/>
            <person name="Ma L."/>
            <person name="Liu S."/>
            <person name="Liang Y."/>
            <person name="Liu Q."/>
            <person name="He Z."/>
            <person name="Tian L."/>
            <person name="Duan Y."/>
            <person name="Cai W."/>
            <person name="Li H."/>
            <person name="Song F."/>
        </authorList>
    </citation>
    <scope>NUCLEOTIDE SEQUENCE</scope>
    <source>
        <strain evidence="12">Cailab_2023a</strain>
    </source>
</reference>
<dbReference type="InterPro" id="IPR038319">
    <property type="entry name" value="Serine_rich_sf"/>
</dbReference>
<dbReference type="InterPro" id="IPR001452">
    <property type="entry name" value="SH3_domain"/>
</dbReference>
<evidence type="ECO:0000256" key="7">
    <source>
        <dbReference type="ARBA" id="ARBA00022889"/>
    </source>
</evidence>
<dbReference type="GO" id="GO:0005737">
    <property type="term" value="C:cytoplasm"/>
    <property type="evidence" value="ECO:0007669"/>
    <property type="project" value="UniProtKB-SubCell"/>
</dbReference>
<evidence type="ECO:0000256" key="3">
    <source>
        <dbReference type="ARBA" id="ARBA00007848"/>
    </source>
</evidence>
<keyword evidence="6" id="KW-0597">Phosphoprotein</keyword>
<evidence type="ECO:0000259" key="11">
    <source>
        <dbReference type="PROSITE" id="PS50002"/>
    </source>
</evidence>
<dbReference type="CDD" id="cd11564">
    <property type="entry name" value="FAT-like_CAS_C"/>
    <property type="match status" value="1"/>
</dbReference>
<evidence type="ECO:0000256" key="10">
    <source>
        <dbReference type="SAM" id="MobiDB-lite"/>
    </source>
</evidence>
<dbReference type="GO" id="GO:0007155">
    <property type="term" value="P:cell adhesion"/>
    <property type="evidence" value="ECO:0007669"/>
    <property type="project" value="UniProtKB-KW"/>
</dbReference>
<dbReference type="GO" id="GO:0005925">
    <property type="term" value="C:focal adhesion"/>
    <property type="evidence" value="ECO:0007669"/>
    <property type="project" value="UniProtKB-SubCell"/>
</dbReference>
<dbReference type="FunFam" id="2.30.30.40:FF:000009">
    <property type="entry name" value="Breast cancer anti-estrogen resistance 1"/>
    <property type="match status" value="1"/>
</dbReference>
<evidence type="ECO:0000256" key="2">
    <source>
        <dbReference type="ARBA" id="ARBA00004496"/>
    </source>
</evidence>
<protein>
    <recommendedName>
        <fullName evidence="11">SH3 domain-containing protein</fullName>
    </recommendedName>
</protein>
<dbReference type="Gene3D" id="1.20.120.830">
    <property type="entry name" value="Serine-rich domain"/>
    <property type="match status" value="1"/>
</dbReference>
<keyword evidence="5" id="KW-0963">Cytoplasm</keyword>
<feature type="region of interest" description="Disordered" evidence="10">
    <location>
        <begin position="144"/>
        <end position="214"/>
    </location>
</feature>
<dbReference type="InterPro" id="IPR037362">
    <property type="entry name" value="CAS_fam"/>
</dbReference>
<dbReference type="InterPro" id="IPR036028">
    <property type="entry name" value="SH3-like_dom_sf"/>
</dbReference>
<feature type="domain" description="SH3" evidence="11">
    <location>
        <begin position="10"/>
        <end position="72"/>
    </location>
</feature>
<dbReference type="Gene3D" id="1.20.120.230">
    <property type="entry name" value="Alpha-catenin/vinculin-like"/>
    <property type="match status" value="1"/>
</dbReference>
<gene>
    <name evidence="12" type="ORF">PYX00_008271</name>
</gene>
<comment type="similarity">
    <text evidence="3">Belongs to the CAS family.</text>
</comment>
<dbReference type="GO" id="GO:0016477">
    <property type="term" value="P:cell migration"/>
    <property type="evidence" value="ECO:0007669"/>
    <property type="project" value="TreeGrafter"/>
</dbReference>
<dbReference type="SMART" id="SM00326">
    <property type="entry name" value="SH3"/>
    <property type="match status" value="1"/>
</dbReference>
<dbReference type="InterPro" id="IPR021901">
    <property type="entry name" value="CAS_C"/>
</dbReference>
<dbReference type="PANTHER" id="PTHR10654">
    <property type="entry name" value="CAS SCAFFOLDING PROTEIN"/>
    <property type="match status" value="1"/>
</dbReference>
<dbReference type="Pfam" id="PF00018">
    <property type="entry name" value="SH3_1"/>
    <property type="match status" value="1"/>
</dbReference>
<dbReference type="Pfam" id="PF08824">
    <property type="entry name" value="Serine_rich"/>
    <property type="match status" value="1"/>
</dbReference>
<evidence type="ECO:0000256" key="9">
    <source>
        <dbReference type="PROSITE-ProRule" id="PRU00192"/>
    </source>
</evidence>
<dbReference type="EMBL" id="JARGDH010000004">
    <property type="protein sequence ID" value="KAL0271028.1"/>
    <property type="molecule type" value="Genomic_DNA"/>
</dbReference>
<dbReference type="Gene3D" id="2.30.30.40">
    <property type="entry name" value="SH3 Domains"/>
    <property type="match status" value="1"/>
</dbReference>
<dbReference type="PANTHER" id="PTHR10654:SF18">
    <property type="entry name" value="IP17195P"/>
    <property type="match status" value="1"/>
</dbReference>
<feature type="compositionally biased region" description="Low complexity" evidence="10">
    <location>
        <begin position="195"/>
        <end position="208"/>
    </location>
</feature>
<feature type="compositionally biased region" description="Polar residues" evidence="10">
    <location>
        <begin position="179"/>
        <end position="194"/>
    </location>
</feature>
<evidence type="ECO:0000313" key="12">
    <source>
        <dbReference type="EMBL" id="KAL0271028.1"/>
    </source>
</evidence>
<dbReference type="Pfam" id="PF12026">
    <property type="entry name" value="CAS_C"/>
    <property type="match status" value="1"/>
</dbReference>
<evidence type="ECO:0000256" key="1">
    <source>
        <dbReference type="ARBA" id="ARBA00004246"/>
    </source>
</evidence>
<dbReference type="EMBL" id="JARGDH010000004">
    <property type="protein sequence ID" value="KAL0271027.1"/>
    <property type="molecule type" value="Genomic_DNA"/>
</dbReference>
<keyword evidence="7" id="KW-0130">Cell adhesion</keyword>
<proteinExistence type="inferred from homology"/>
<dbReference type="GO" id="GO:0007169">
    <property type="term" value="P:cell surface receptor protein tyrosine kinase signaling pathway"/>
    <property type="evidence" value="ECO:0007669"/>
    <property type="project" value="TreeGrafter"/>
</dbReference>
<evidence type="ECO:0000256" key="6">
    <source>
        <dbReference type="ARBA" id="ARBA00022553"/>
    </source>
</evidence>
<organism evidence="12">
    <name type="scientific">Menopon gallinae</name>
    <name type="common">poultry shaft louse</name>
    <dbReference type="NCBI Taxonomy" id="328185"/>
    <lineage>
        <taxon>Eukaryota</taxon>
        <taxon>Metazoa</taxon>
        <taxon>Ecdysozoa</taxon>
        <taxon>Arthropoda</taxon>
        <taxon>Hexapoda</taxon>
        <taxon>Insecta</taxon>
        <taxon>Pterygota</taxon>
        <taxon>Neoptera</taxon>
        <taxon>Paraneoptera</taxon>
        <taxon>Psocodea</taxon>
        <taxon>Troctomorpha</taxon>
        <taxon>Phthiraptera</taxon>
        <taxon>Amblycera</taxon>
        <taxon>Menoponidae</taxon>
        <taxon>Menopon</taxon>
    </lineage>
</organism>
<dbReference type="CDD" id="cd11549">
    <property type="entry name" value="Serine_rich_CAS"/>
    <property type="match status" value="1"/>
</dbReference>
<evidence type="ECO:0000256" key="4">
    <source>
        <dbReference type="ARBA" id="ARBA00022443"/>
    </source>
</evidence>
<keyword evidence="8" id="KW-0965">Cell junction</keyword>
<comment type="caution">
    <text evidence="12">The sequence shown here is derived from an EMBL/GenBank/DDBJ whole genome shotgun (WGS) entry which is preliminary data.</text>
</comment>
<keyword evidence="4 9" id="KW-0728">SH3 domain</keyword>
<dbReference type="PROSITE" id="PS50002">
    <property type="entry name" value="SH3"/>
    <property type="match status" value="1"/>
</dbReference>
<dbReference type="GO" id="GO:0005886">
    <property type="term" value="C:plasma membrane"/>
    <property type="evidence" value="ECO:0007669"/>
    <property type="project" value="TreeGrafter"/>
</dbReference>
<sequence length="587" mass="65677">MLPTQEHVEFQNCVAKALYDNIAESPDELAFRKGDLLTVLEQNTGGIEGWWLCSLRGRQGICPGNRLRIVPGYYDIGHSDFPVHNLSKRRSWHVQPNMVVTPQKFGDVYLYNQPPGSQRYDVPPSLQDTLSPLQPYDIPRTIPCENLLTRRNTPASPLCEPEADSQSYDVPRPLGAPNQVLTPSSSISSLTAPESLSLPSSNRSSILSGPDYDVPKPRVLPTSQLYDVPAPNPKPKELPLELGSALESLNRLQNEAASAVQRLLGLFTPSWRKPENLRNGILEIKLSAERLRTSLHELSEFCEGSLGNAHKAADKSLVTKLKPLSKALNDANRIIQDSCNELDMLNWEVDKLSREKEEETNFDCLDRLISCAKSLTEDIRRAASFLQGNAPLLFKKGSSPALPEDYDYVNLDKQTEKNKSQEIRDTLPPELRKSYDEIINSLENNYEKADTVDSDDDRLIRFYAALTVSHTAQLTKAIDAFLKTVEHNQPPKIFLAHGKFVVLNAHRLVHVGDTVARNISQTHIKQQIQEHADGLSEALDLTVQRTKRAAQHFPNVAAVQDMVDAIVDVSHFARDLKVTLVLAVQWM</sequence>
<dbReference type="SUPFAM" id="SSF50044">
    <property type="entry name" value="SH3-domain"/>
    <property type="match status" value="1"/>
</dbReference>
<name>A0AAW2HMC5_9NEOP</name>
<dbReference type="InterPro" id="IPR014928">
    <property type="entry name" value="Serine_rich_dom"/>
</dbReference>